<dbReference type="GO" id="GO:0016810">
    <property type="term" value="F:hydrolase activity, acting on carbon-nitrogen (but not peptide) bonds"/>
    <property type="evidence" value="ECO:0007669"/>
    <property type="project" value="InterPro"/>
</dbReference>
<dbReference type="Gene3D" id="3.20.20.140">
    <property type="entry name" value="Metal-dependent hydrolases"/>
    <property type="match status" value="1"/>
</dbReference>
<keyword evidence="3" id="KW-1185">Reference proteome</keyword>
<dbReference type="GeneID" id="70219801"/>
<dbReference type="InterPro" id="IPR033932">
    <property type="entry name" value="YtcJ-like"/>
</dbReference>
<organism evidence="2 3">
    <name type="scientific">Fusarium redolens</name>
    <dbReference type="NCBI Taxonomy" id="48865"/>
    <lineage>
        <taxon>Eukaryota</taxon>
        <taxon>Fungi</taxon>
        <taxon>Dikarya</taxon>
        <taxon>Ascomycota</taxon>
        <taxon>Pezizomycotina</taxon>
        <taxon>Sordariomycetes</taxon>
        <taxon>Hypocreomycetidae</taxon>
        <taxon>Hypocreales</taxon>
        <taxon>Nectriaceae</taxon>
        <taxon>Fusarium</taxon>
        <taxon>Fusarium redolens species complex</taxon>
    </lineage>
</organism>
<feature type="domain" description="Amidohydrolase 3" evidence="1">
    <location>
        <begin position="90"/>
        <end position="575"/>
    </location>
</feature>
<dbReference type="Pfam" id="PF07969">
    <property type="entry name" value="Amidohydro_3"/>
    <property type="match status" value="1"/>
</dbReference>
<dbReference type="PANTHER" id="PTHR22642:SF2">
    <property type="entry name" value="PROTEIN LONG AFTER FAR-RED 3"/>
    <property type="match status" value="1"/>
</dbReference>
<dbReference type="InterPro" id="IPR032466">
    <property type="entry name" value="Metal_Hydrolase"/>
</dbReference>
<dbReference type="SUPFAM" id="SSF51338">
    <property type="entry name" value="Composite domain of metallo-dependent hydrolases"/>
    <property type="match status" value="1"/>
</dbReference>
<reference evidence="2" key="1">
    <citation type="journal article" date="2021" name="Nat. Commun.">
        <title>Genetic determinants of endophytism in the Arabidopsis root mycobiome.</title>
        <authorList>
            <person name="Mesny F."/>
            <person name="Miyauchi S."/>
            <person name="Thiergart T."/>
            <person name="Pickel B."/>
            <person name="Atanasova L."/>
            <person name="Karlsson M."/>
            <person name="Huettel B."/>
            <person name="Barry K.W."/>
            <person name="Haridas S."/>
            <person name="Chen C."/>
            <person name="Bauer D."/>
            <person name="Andreopoulos W."/>
            <person name="Pangilinan J."/>
            <person name="LaButti K."/>
            <person name="Riley R."/>
            <person name="Lipzen A."/>
            <person name="Clum A."/>
            <person name="Drula E."/>
            <person name="Henrissat B."/>
            <person name="Kohler A."/>
            <person name="Grigoriev I.V."/>
            <person name="Martin F.M."/>
            <person name="Hacquard S."/>
        </authorList>
    </citation>
    <scope>NUCLEOTIDE SEQUENCE</scope>
    <source>
        <strain evidence="2">MPI-CAGE-AT-0023</strain>
    </source>
</reference>
<name>A0A9P9KJ17_FUSRE</name>
<dbReference type="OrthoDB" id="194468at2759"/>
<comment type="caution">
    <text evidence="2">The sequence shown here is derived from an EMBL/GenBank/DDBJ whole genome shotgun (WGS) entry which is preliminary data.</text>
</comment>
<dbReference type="InterPro" id="IPR013108">
    <property type="entry name" value="Amidohydro_3"/>
</dbReference>
<dbReference type="SUPFAM" id="SSF51556">
    <property type="entry name" value="Metallo-dependent hydrolases"/>
    <property type="match status" value="1"/>
</dbReference>
<evidence type="ECO:0000313" key="2">
    <source>
        <dbReference type="EMBL" id="KAH7258911.1"/>
    </source>
</evidence>
<proteinExistence type="predicted"/>
<dbReference type="RefSeq" id="XP_046051619.1">
    <property type="nucleotide sequence ID" value="XM_046189847.1"/>
</dbReference>
<dbReference type="Proteomes" id="UP000720189">
    <property type="component" value="Unassembled WGS sequence"/>
</dbReference>
<dbReference type="Gene3D" id="2.30.40.10">
    <property type="entry name" value="Urease, subunit C, domain 1"/>
    <property type="match status" value="1"/>
</dbReference>
<accession>A0A9P9KJ17</accession>
<dbReference type="PANTHER" id="PTHR22642">
    <property type="entry name" value="IMIDAZOLONEPROPIONASE"/>
    <property type="match status" value="1"/>
</dbReference>
<gene>
    <name evidence="2" type="ORF">BKA55DRAFT_536623</name>
</gene>
<dbReference type="InterPro" id="IPR011059">
    <property type="entry name" value="Metal-dep_hydrolase_composite"/>
</dbReference>
<sequence length="576" mass="63307">MKDYQRINRLWLQHPLPYLFFTKSHFYAAYLFLAMAPPIEADIVIRAKAVHSLQQSTPAYRSLAVHGGRIWALSNDLHGLDDCIGPDTRVIDEPEQTVLPAFDDTHTHMIFAGLSQFDVPVHLATCIDELVDLLRERAAHTEPGSWITTTANWQEYNLKERRFPTAEELDRASTAHPIVLRRGGHNVIVNSLALQLGGITVDMQSPPGGKIGRAADGSLNGQLQDQGMVPVLRLMPQPNFDDRIRGLESASAAYAAVGIGCVRDCAVPIADVPILMATRDSGKLHVRTRALISSIGLMSASAVTSLLNQMEQYRHLQHDDWLSIWGVKFFLDGGIEAGATKEPYEGRPDEGCCGFTDFCGTLIWDPDEILEAMDAVLRRGWRIGTHAYGDRAVEVLLDVYGRLQQRHPHLAAGTLVMEHGGLADPGAQARTVDMGIPVTIQQPLLHDVAAIQSLYFGKDRTARLFPARGWLDAGALIGGGSDYPVGRFGAMRSVWGMTTRETVAGVMGLEHAITSDEAVALHTTMAAELLRESDVRGDIAPSKFADLTIWPRDPLSEKNLYNLRDLEPTYTIIGGF</sequence>
<dbReference type="Gene3D" id="3.10.310.70">
    <property type="match status" value="1"/>
</dbReference>
<dbReference type="AlphaFoldDB" id="A0A9P9KJ17"/>
<protein>
    <submittedName>
        <fullName evidence="2">Exoenzymes regulatory protein aepA</fullName>
    </submittedName>
</protein>
<dbReference type="CDD" id="cd01300">
    <property type="entry name" value="YtcJ_like"/>
    <property type="match status" value="1"/>
</dbReference>
<dbReference type="EMBL" id="JAGMUX010000005">
    <property type="protein sequence ID" value="KAH7258911.1"/>
    <property type="molecule type" value="Genomic_DNA"/>
</dbReference>
<evidence type="ECO:0000313" key="3">
    <source>
        <dbReference type="Proteomes" id="UP000720189"/>
    </source>
</evidence>
<evidence type="ECO:0000259" key="1">
    <source>
        <dbReference type="Pfam" id="PF07969"/>
    </source>
</evidence>